<proteinExistence type="predicted"/>
<evidence type="ECO:0000313" key="1">
    <source>
        <dbReference type="EMBL" id="MBM0632833.1"/>
    </source>
</evidence>
<name>A0A8I1IQV8_PAEPO</name>
<comment type="caution">
    <text evidence="1">The sequence shown here is derived from an EMBL/GenBank/DDBJ whole genome shotgun (WGS) entry which is preliminary data.</text>
</comment>
<accession>A0A8I1IQV8</accession>
<organism evidence="1 2">
    <name type="scientific">Paenibacillus polymyxa</name>
    <name type="common">Bacillus polymyxa</name>
    <dbReference type="NCBI Taxonomy" id="1406"/>
    <lineage>
        <taxon>Bacteria</taxon>
        <taxon>Bacillati</taxon>
        <taxon>Bacillota</taxon>
        <taxon>Bacilli</taxon>
        <taxon>Bacillales</taxon>
        <taxon>Paenibacillaceae</taxon>
        <taxon>Paenibacillus</taxon>
    </lineage>
</organism>
<dbReference type="Proteomes" id="UP000650605">
    <property type="component" value="Unassembled WGS sequence"/>
</dbReference>
<gene>
    <name evidence="1" type="ORF">JDW19_06790</name>
</gene>
<reference evidence="1" key="1">
    <citation type="submission" date="2020-12" db="EMBL/GenBank/DDBJ databases">
        <title>Paenibacillus polymyxa LMG 27872: a double-edged sword.</title>
        <authorList>
            <person name="Langendries S."/>
            <person name="Garcia Mendez S."/>
            <person name="Beirinckx S."/>
            <person name="Viaene T."/>
            <person name="Baeyen S."/>
            <person name="Goeminne G."/>
            <person name="Willems A."/>
            <person name="Debode J."/>
            <person name="Goormachtig S."/>
        </authorList>
    </citation>
    <scope>NUCLEOTIDE SEQUENCE</scope>
    <source>
        <strain evidence="1">LMG 27872</strain>
    </source>
</reference>
<sequence length="75" mass="8800">MLMRKVMICTSLFILLLVVGWRLEYNIHEKAVKSNQKLSANESYKFRSANFAEPVLISIPFLPREYVRIVRKIGE</sequence>
<dbReference type="RefSeq" id="WP_165147336.1">
    <property type="nucleotide sequence ID" value="NZ_JAEHFQ010000003.1"/>
</dbReference>
<dbReference type="AlphaFoldDB" id="A0A8I1IQV8"/>
<dbReference type="EMBL" id="JAEHFQ010000003">
    <property type="protein sequence ID" value="MBM0632833.1"/>
    <property type="molecule type" value="Genomic_DNA"/>
</dbReference>
<protein>
    <submittedName>
        <fullName evidence="1">Uncharacterized protein</fullName>
    </submittedName>
</protein>
<evidence type="ECO:0000313" key="2">
    <source>
        <dbReference type="Proteomes" id="UP000650605"/>
    </source>
</evidence>